<accession>W8UJC5</accession>
<keyword evidence="2" id="KW-0812">Transmembrane</keyword>
<dbReference type="AlphaFoldDB" id="W8UJC5"/>
<keyword evidence="5" id="KW-0732">Signal</keyword>
<dbReference type="EMBL" id="CP006918">
    <property type="protein sequence ID" value="AHM79135.1"/>
    <property type="molecule type" value="Genomic_DNA"/>
</dbReference>
<dbReference type="Proteomes" id="UP000019586">
    <property type="component" value="Chromosome"/>
</dbReference>
<evidence type="ECO:0000256" key="2">
    <source>
        <dbReference type="ARBA" id="ARBA00022692"/>
    </source>
</evidence>
<keyword evidence="4" id="KW-0472">Membrane</keyword>
<dbReference type="KEGG" id="kps:KPNJ2_02355"/>
<dbReference type="SUPFAM" id="SSF74653">
    <property type="entry name" value="TolA/TonB C-terminal domain"/>
    <property type="match status" value="1"/>
</dbReference>
<evidence type="ECO:0000313" key="6">
    <source>
        <dbReference type="EMBL" id="AHM79135.1"/>
    </source>
</evidence>
<dbReference type="GO" id="GO:0016020">
    <property type="term" value="C:membrane"/>
    <property type="evidence" value="ECO:0007669"/>
    <property type="project" value="UniProtKB-SubCell"/>
</dbReference>
<comment type="subcellular location">
    <subcellularLocation>
        <location evidence="1">Membrane</location>
        <topology evidence="1">Single-pass membrane protein</topology>
    </subcellularLocation>
</comment>
<evidence type="ECO:0000256" key="5">
    <source>
        <dbReference type="SAM" id="SignalP"/>
    </source>
</evidence>
<protein>
    <submittedName>
        <fullName evidence="6">TonB protein</fullName>
    </submittedName>
</protein>
<feature type="signal peptide" evidence="5">
    <location>
        <begin position="1"/>
        <end position="31"/>
    </location>
</feature>
<evidence type="ECO:0000313" key="7">
    <source>
        <dbReference type="Proteomes" id="UP000019586"/>
    </source>
</evidence>
<sequence>MEFGRFMQAIRLFTLILPLFLALCAGIPASASTPSGSISSANTAITTHDNNGNLLPNALRIQYDVDSDGRVQNVKILESTTTPEFEHKIIEKMMSKWRFEKGKPGIAKRVVVMIQPKSASGPANKQ</sequence>
<keyword evidence="3" id="KW-1133">Transmembrane helix</keyword>
<evidence type="ECO:0000256" key="1">
    <source>
        <dbReference type="ARBA" id="ARBA00004167"/>
    </source>
</evidence>
<dbReference type="NCBIfam" id="TIGR01352">
    <property type="entry name" value="tonB_Cterm"/>
    <property type="match status" value="1"/>
</dbReference>
<evidence type="ECO:0000256" key="4">
    <source>
        <dbReference type="ARBA" id="ARBA00023136"/>
    </source>
</evidence>
<organism evidence="6 7">
    <name type="scientific">Klebsiella pneumoniae 30684/NJST258_2</name>
    <dbReference type="NCBI Taxonomy" id="1420013"/>
    <lineage>
        <taxon>Bacteria</taxon>
        <taxon>Pseudomonadati</taxon>
        <taxon>Pseudomonadota</taxon>
        <taxon>Gammaproteobacteria</taxon>
        <taxon>Enterobacterales</taxon>
        <taxon>Enterobacteriaceae</taxon>
        <taxon>Klebsiella/Raoultella group</taxon>
        <taxon>Klebsiella</taxon>
        <taxon>Klebsiella pneumoniae complex</taxon>
    </lineage>
</organism>
<proteinExistence type="predicted"/>
<reference evidence="6 7" key="1">
    <citation type="journal article" date="2014" name="Proc. Natl. Acad. Sci. U.S.A.">
        <title>Molecular dissection of the evolution of carbapenem-resistant multilocus sequence type 258 Klebsiella pneumoniae.</title>
        <authorList>
            <person name="Deleo F.R."/>
            <person name="Chen L."/>
            <person name="Porcella S.F."/>
            <person name="Martens C.A."/>
            <person name="Kobayashi S.D."/>
            <person name="Porter A.R."/>
            <person name="Chavda K.D."/>
            <person name="Jacobs M.R."/>
            <person name="Mathema B."/>
            <person name="Olsen R.J."/>
            <person name="Bonomo R.A."/>
            <person name="Musser J.M."/>
            <person name="Kreiswirth B.N."/>
        </authorList>
    </citation>
    <scope>NUCLEOTIDE SEQUENCE [LARGE SCALE GENOMIC DNA]</scope>
    <source>
        <strain evidence="6">30684/NJST258_2</strain>
    </source>
</reference>
<feature type="chain" id="PRO_5004915501" evidence="5">
    <location>
        <begin position="32"/>
        <end position="126"/>
    </location>
</feature>
<evidence type="ECO:0000256" key="3">
    <source>
        <dbReference type="ARBA" id="ARBA00022989"/>
    </source>
</evidence>
<dbReference type="Gene3D" id="3.30.2420.10">
    <property type="entry name" value="TonB"/>
    <property type="match status" value="1"/>
</dbReference>
<name>W8UJC5_KLEPN</name>
<gene>
    <name evidence="6" type="ORF">KPNJ2_02355</name>
</gene>
<dbReference type="InterPro" id="IPR006260">
    <property type="entry name" value="TonB/TolA_C"/>
</dbReference>
<dbReference type="HOGENOM" id="CLU_2046530_0_0_6"/>